<feature type="domain" description="Tox-MPTase2" evidence="1">
    <location>
        <begin position="279"/>
        <end position="474"/>
    </location>
</feature>
<sequence>LEYVYSGNRLVKIVDHSFNPTGYEGGSNAIGYDENGNMISMPDKQINQIGYNYLNLPNSLNIENNKKKLFHLYRADGSKLKKILNYLKDDGNTFTTITEYLDGFQYLTTMGTAPNEFDPMEFAYEQEAFIEKILQEEPIAALQFFPTAEGFYDYENNEYIYQYKDHLGNVRVSYKKDSNGYAEITDQNDYYPFGMNILREEKAIFGVNSLYNYKYNGKELQETGMYDYGARFYMPDIGRWGVVDPMAEKMRRHSPYNYAFNNPIRFIDPDGRKPVPPDDHFDQNGNYLYTDNRKTNNIVVNYVFGKNRQENISLAKLQAPWQEKKLSDIEFNKGNYSTLTKIANHYAKDAGVDLSKLQGNSTSLGIADYHFEAGQMVGKTSSFNGGKFQADALMTGDIKTNTISIMVGNETVHPFLDNKYNMISALSHEGGEVSHLTLNPQTWIEGEKAHMTIYENQMKSPIFKLTTEDFQKKMKQNYREAKSNYETYKPKQ</sequence>
<dbReference type="Pfam" id="PF15638">
    <property type="entry name" value="Tox-MPTase2"/>
    <property type="match status" value="1"/>
</dbReference>
<accession>A0ABU6HRR8</accession>
<dbReference type="InterPro" id="IPR022385">
    <property type="entry name" value="Rhs_assc_core"/>
</dbReference>
<dbReference type="Proteomes" id="UP001348397">
    <property type="component" value="Unassembled WGS sequence"/>
</dbReference>
<dbReference type="InterPro" id="IPR050708">
    <property type="entry name" value="T6SS_VgrG/RHS"/>
</dbReference>
<dbReference type="InterPro" id="IPR028914">
    <property type="entry name" value="Tox-MPTase2_dom"/>
</dbReference>
<protein>
    <submittedName>
        <fullName evidence="2">RHS repeat-associated core domain-containing protein</fullName>
    </submittedName>
</protein>
<organism evidence="2 3">
    <name type="scientific">Chryseobacterium salviniae</name>
    <dbReference type="NCBI Taxonomy" id="3101750"/>
    <lineage>
        <taxon>Bacteria</taxon>
        <taxon>Pseudomonadati</taxon>
        <taxon>Bacteroidota</taxon>
        <taxon>Flavobacteriia</taxon>
        <taxon>Flavobacteriales</taxon>
        <taxon>Weeksellaceae</taxon>
        <taxon>Chryseobacterium group</taxon>
        <taxon>Chryseobacterium</taxon>
    </lineage>
</organism>
<keyword evidence="3" id="KW-1185">Reference proteome</keyword>
<evidence type="ECO:0000313" key="2">
    <source>
        <dbReference type="EMBL" id="MEC3874780.1"/>
    </source>
</evidence>
<reference evidence="2 3" key="1">
    <citation type="submission" date="2024-01" db="EMBL/GenBank/DDBJ databases">
        <title>Chryseobacterium sp. T9W2-O.</title>
        <authorList>
            <person name="Maltman C."/>
        </authorList>
    </citation>
    <scope>NUCLEOTIDE SEQUENCE [LARGE SCALE GENOMIC DNA]</scope>
    <source>
        <strain evidence="2 3">T9W2-O</strain>
    </source>
</reference>
<dbReference type="PANTHER" id="PTHR32305">
    <property type="match status" value="1"/>
</dbReference>
<dbReference type="Gene3D" id="2.180.10.10">
    <property type="entry name" value="RHS repeat-associated core"/>
    <property type="match status" value="1"/>
</dbReference>
<feature type="non-terminal residue" evidence="2">
    <location>
        <position position="1"/>
    </location>
</feature>
<gene>
    <name evidence="2" type="ORF">SOP96_03535</name>
</gene>
<dbReference type="PANTHER" id="PTHR32305:SF15">
    <property type="entry name" value="PROTEIN RHSA-RELATED"/>
    <property type="match status" value="1"/>
</dbReference>
<evidence type="ECO:0000313" key="3">
    <source>
        <dbReference type="Proteomes" id="UP001348397"/>
    </source>
</evidence>
<dbReference type="NCBIfam" id="TIGR03696">
    <property type="entry name" value="Rhs_assc_core"/>
    <property type="match status" value="1"/>
</dbReference>
<proteinExistence type="predicted"/>
<comment type="caution">
    <text evidence="2">The sequence shown here is derived from an EMBL/GenBank/DDBJ whole genome shotgun (WGS) entry which is preliminary data.</text>
</comment>
<dbReference type="EMBL" id="JAYLAA010000015">
    <property type="protein sequence ID" value="MEC3874780.1"/>
    <property type="molecule type" value="Genomic_DNA"/>
</dbReference>
<dbReference type="RefSeq" id="WP_326319814.1">
    <property type="nucleotide sequence ID" value="NZ_JAYLAA010000015.1"/>
</dbReference>
<name>A0ABU6HRR8_9FLAO</name>
<evidence type="ECO:0000259" key="1">
    <source>
        <dbReference type="Pfam" id="PF15638"/>
    </source>
</evidence>